<dbReference type="InterPro" id="IPR050597">
    <property type="entry name" value="Cytochrome_c_Oxidase_Subunit"/>
</dbReference>
<evidence type="ECO:0000256" key="20">
    <source>
        <dbReference type="ARBA" id="ARBA00025525"/>
    </source>
</evidence>
<feature type="binding site" description="axial binding residue" evidence="22">
    <location>
        <position position="223"/>
    </location>
    <ligand>
        <name>heme c</name>
        <dbReference type="ChEBI" id="CHEBI:61717"/>
        <label>2</label>
    </ligand>
    <ligandPart>
        <name>Fe</name>
        <dbReference type="ChEBI" id="CHEBI:18248"/>
    </ligandPart>
</feature>
<keyword evidence="6 21" id="KW-1003">Cell membrane</keyword>
<feature type="binding site" description="axial binding residue" evidence="22">
    <location>
        <position position="173"/>
    </location>
    <ligand>
        <name>heme c</name>
        <dbReference type="ChEBI" id="CHEBI:61717"/>
        <label>2</label>
    </ligand>
    <ligandPart>
        <name>Fe</name>
        <dbReference type="ChEBI" id="CHEBI:18248"/>
    </ligandPart>
</feature>
<evidence type="ECO:0000256" key="14">
    <source>
        <dbReference type="ARBA" id="ARBA00022982"/>
    </source>
</evidence>
<dbReference type="EMBL" id="LNCU01000070">
    <property type="protein sequence ID" value="KWV54635.1"/>
    <property type="molecule type" value="Genomic_DNA"/>
</dbReference>
<dbReference type="Gene3D" id="6.10.280.130">
    <property type="match status" value="1"/>
</dbReference>
<keyword evidence="18 21" id="KW-0406">Ion transport</keyword>
<dbReference type="GO" id="GO:0020037">
    <property type="term" value="F:heme binding"/>
    <property type="evidence" value="ECO:0007669"/>
    <property type="project" value="InterPro"/>
</dbReference>
<keyword evidence="7 21" id="KW-0997">Cell inner membrane</keyword>
<name>A0A125Q8M2_9BRAD</name>
<feature type="transmembrane region" description="Helical" evidence="24">
    <location>
        <begin position="33"/>
        <end position="51"/>
    </location>
</feature>
<evidence type="ECO:0000256" key="24">
    <source>
        <dbReference type="SAM" id="Phobius"/>
    </source>
</evidence>
<dbReference type="PROSITE" id="PS51007">
    <property type="entry name" value="CYTC"/>
    <property type="match status" value="2"/>
</dbReference>
<keyword evidence="12" id="KW-0677">Repeat</keyword>
<evidence type="ECO:0000256" key="12">
    <source>
        <dbReference type="ARBA" id="ARBA00022737"/>
    </source>
</evidence>
<evidence type="ECO:0000256" key="19">
    <source>
        <dbReference type="ARBA" id="ARBA00023136"/>
    </source>
</evidence>
<dbReference type="Proteomes" id="UP000057737">
    <property type="component" value="Unassembled WGS sequence"/>
</dbReference>
<accession>A0A125Q8M2</accession>
<dbReference type="GO" id="GO:0006119">
    <property type="term" value="P:oxidative phosphorylation"/>
    <property type="evidence" value="ECO:0007669"/>
    <property type="project" value="UniProtKB-UniPathway"/>
</dbReference>
<feature type="domain" description="Cytochrome c" evidence="25">
    <location>
        <begin position="109"/>
        <end position="198"/>
    </location>
</feature>
<evidence type="ECO:0000256" key="4">
    <source>
        <dbReference type="ARBA" id="ARBA00011203"/>
    </source>
</evidence>
<dbReference type="OrthoDB" id="9811281at2"/>
<evidence type="ECO:0000256" key="1">
    <source>
        <dbReference type="ARBA" id="ARBA00004533"/>
    </source>
</evidence>
<evidence type="ECO:0000313" key="26">
    <source>
        <dbReference type="EMBL" id="KWV54635.1"/>
    </source>
</evidence>
<feature type="binding site" description="axial binding residue" evidence="22">
    <location>
        <position position="126"/>
    </location>
    <ligand>
        <name>heme c</name>
        <dbReference type="ChEBI" id="CHEBI:61717"/>
        <label>1</label>
    </ligand>
    <ligandPart>
        <name>Fe</name>
        <dbReference type="ChEBI" id="CHEBI:18248"/>
    </ligandPart>
</feature>
<evidence type="ECO:0000256" key="21">
    <source>
        <dbReference type="PIRNR" id="PIRNR000006"/>
    </source>
</evidence>
<dbReference type="InterPro" id="IPR009056">
    <property type="entry name" value="Cyt_c-like_dom"/>
</dbReference>
<keyword evidence="8 21" id="KW-0349">Heme</keyword>
<evidence type="ECO:0000256" key="22">
    <source>
        <dbReference type="PIRSR" id="PIRSR000006-1"/>
    </source>
</evidence>
<sequence>MSEHNEIDGVSGRSTTGHEWDGIKELNTPLPRWWVLSFYATIIWAIGYWVVYPAWPLVSGYTTGLFHYSTRASVVTDLADLEKLRGEKMAVLGNASLADIEKDPALLALARARGKTVFADNCAPCHGSGGAGAKGYPNLNDDDWLWGGSLDQIMQTIQFGARSGHAKTHEGQMLAFGRDGILKKDEIVTVANYVRSLSGLSTAPKFDAAAGKKIFTENCTSCHGDAGKGNLELGAPNLTDKIWLYGSDEETLIETITNGRAGVMPAWVGRLDPVTVKALAVYVHSLGGGK</sequence>
<dbReference type="GO" id="GO:0005506">
    <property type="term" value="F:iron ion binding"/>
    <property type="evidence" value="ECO:0007669"/>
    <property type="project" value="InterPro"/>
</dbReference>
<evidence type="ECO:0000256" key="18">
    <source>
        <dbReference type="ARBA" id="ARBA00023065"/>
    </source>
</evidence>
<keyword evidence="5 21" id="KW-0813">Transport</keyword>
<evidence type="ECO:0000256" key="13">
    <source>
        <dbReference type="ARBA" id="ARBA00022781"/>
    </source>
</evidence>
<dbReference type="PANTHER" id="PTHR33751:SF1">
    <property type="entry name" value="CBB3-TYPE CYTOCHROME C OXIDASE SUBUNIT FIXP"/>
    <property type="match status" value="1"/>
</dbReference>
<dbReference type="PANTHER" id="PTHR33751">
    <property type="entry name" value="CBB3-TYPE CYTOCHROME C OXIDASE SUBUNIT FIXP"/>
    <property type="match status" value="1"/>
</dbReference>
<evidence type="ECO:0000256" key="23">
    <source>
        <dbReference type="PIRSR" id="PIRSR000006-2"/>
    </source>
</evidence>
<keyword evidence="11 21" id="KW-0479">Metal-binding</keyword>
<evidence type="ECO:0000256" key="9">
    <source>
        <dbReference type="ARBA" id="ARBA00022660"/>
    </source>
</evidence>
<gene>
    <name evidence="26" type="ORF">AS156_06530</name>
</gene>
<dbReference type="Pfam" id="PF00034">
    <property type="entry name" value="Cytochrom_C"/>
    <property type="match status" value="1"/>
</dbReference>
<dbReference type="GO" id="GO:1902600">
    <property type="term" value="P:proton transmembrane transport"/>
    <property type="evidence" value="ECO:0007669"/>
    <property type="project" value="UniProtKB-KW"/>
</dbReference>
<evidence type="ECO:0000256" key="2">
    <source>
        <dbReference type="ARBA" id="ARBA00004673"/>
    </source>
</evidence>
<keyword evidence="27" id="KW-1185">Reference proteome</keyword>
<dbReference type="RefSeq" id="WP_066507707.1">
    <property type="nucleotide sequence ID" value="NZ_LNCU01000070.1"/>
</dbReference>
<evidence type="ECO:0000256" key="15">
    <source>
        <dbReference type="ARBA" id="ARBA00022989"/>
    </source>
</evidence>
<evidence type="ECO:0000259" key="25">
    <source>
        <dbReference type="PROSITE" id="PS51007"/>
    </source>
</evidence>
<dbReference type="InterPro" id="IPR004678">
    <property type="entry name" value="Cyt_c_oxidase_cbb3_su3"/>
</dbReference>
<dbReference type="PRINTS" id="PR00605">
    <property type="entry name" value="CYTCHROMECIC"/>
</dbReference>
<comment type="cofactor">
    <cofactor evidence="21 23">
        <name>heme c</name>
        <dbReference type="ChEBI" id="CHEBI:61717"/>
    </cofactor>
    <text evidence="21 23">Binds 2 heme C groups per subunit.</text>
</comment>
<comment type="caution">
    <text evidence="26">The sequence shown here is derived from an EMBL/GenBank/DDBJ whole genome shotgun (WGS) entry which is preliminary data.</text>
</comment>
<keyword evidence="19 21" id="KW-0472">Membrane</keyword>
<evidence type="ECO:0000256" key="3">
    <source>
        <dbReference type="ARBA" id="ARBA00006113"/>
    </source>
</evidence>
<feature type="binding site" description="covalent" evidence="23">
    <location>
        <position position="219"/>
    </location>
    <ligand>
        <name>heme c</name>
        <dbReference type="ChEBI" id="CHEBI:61717"/>
        <label>2</label>
    </ligand>
</feature>
<dbReference type="GO" id="GO:0016491">
    <property type="term" value="F:oxidoreductase activity"/>
    <property type="evidence" value="ECO:0007669"/>
    <property type="project" value="UniProtKB-KW"/>
</dbReference>
<reference evidence="26 27" key="1">
    <citation type="submission" date="2015-11" db="EMBL/GenBank/DDBJ databases">
        <title>Draft Genome Sequence of the Strain BR 10303 (Bradyrhizobium sp.) isolated from nodules of Centrolobium paraense.</title>
        <authorList>
            <person name="Zelli J.E."/>
            <person name="Simoes-Araujo J.L."/>
            <person name="Barauna A.C."/>
            <person name="Silva K."/>
        </authorList>
    </citation>
    <scope>NUCLEOTIDE SEQUENCE [LARGE SCALE GENOMIC DNA]</scope>
    <source>
        <strain evidence="26 27">BR 10303</strain>
    </source>
</reference>
<dbReference type="InterPro" id="IPR008168">
    <property type="entry name" value="Cyt_C_IC"/>
</dbReference>
<feature type="binding site" description="covalent" evidence="23">
    <location>
        <position position="222"/>
    </location>
    <ligand>
        <name>heme c</name>
        <dbReference type="ChEBI" id="CHEBI:61717"/>
        <label>2</label>
    </ligand>
</feature>
<dbReference type="GO" id="GO:0009055">
    <property type="term" value="F:electron transfer activity"/>
    <property type="evidence" value="ECO:0007669"/>
    <property type="project" value="InterPro"/>
</dbReference>
<dbReference type="NCBIfam" id="TIGR00782">
    <property type="entry name" value="ccoP"/>
    <property type="match status" value="1"/>
</dbReference>
<evidence type="ECO:0000256" key="6">
    <source>
        <dbReference type="ARBA" id="ARBA00022475"/>
    </source>
</evidence>
<proteinExistence type="inferred from homology"/>
<comment type="subunit">
    <text evidence="4">Component of the cbb3-type cytochrome c oxidase at least composed of FixN, FixO, FixQ and FixP.</text>
</comment>
<evidence type="ECO:0000256" key="11">
    <source>
        <dbReference type="ARBA" id="ARBA00022723"/>
    </source>
</evidence>
<keyword evidence="15 24" id="KW-1133">Transmembrane helix</keyword>
<keyword evidence="17 21" id="KW-0408">Iron</keyword>
<keyword evidence="13 21" id="KW-0375">Hydrogen ion transport</keyword>
<evidence type="ECO:0000256" key="10">
    <source>
        <dbReference type="ARBA" id="ARBA00022692"/>
    </source>
</evidence>
<comment type="similarity">
    <text evidence="3 21">Belongs to the CcoP / FixP family.</text>
</comment>
<feature type="binding site" description="covalent" evidence="23">
    <location>
        <position position="122"/>
    </location>
    <ligand>
        <name>heme c</name>
        <dbReference type="ChEBI" id="CHEBI:61717"/>
        <label>1</label>
    </ligand>
</feature>
<evidence type="ECO:0000256" key="5">
    <source>
        <dbReference type="ARBA" id="ARBA00022448"/>
    </source>
</evidence>
<feature type="domain" description="Cytochrome c" evidence="25">
    <location>
        <begin position="206"/>
        <end position="287"/>
    </location>
</feature>
<dbReference type="PIRSF" id="PIRSF000006">
    <property type="entry name" value="Cbb3-Cox_fixP"/>
    <property type="match status" value="1"/>
</dbReference>
<dbReference type="InterPro" id="IPR032858">
    <property type="entry name" value="CcoP_N"/>
</dbReference>
<evidence type="ECO:0000256" key="8">
    <source>
        <dbReference type="ARBA" id="ARBA00022617"/>
    </source>
</evidence>
<feature type="binding site" description="covalent" evidence="23">
    <location>
        <position position="125"/>
    </location>
    <ligand>
        <name>heme c</name>
        <dbReference type="ChEBI" id="CHEBI:61717"/>
        <label>1</label>
    </ligand>
</feature>
<keyword evidence="10 24" id="KW-0812">Transmembrane</keyword>
<dbReference type="Pfam" id="PF13442">
    <property type="entry name" value="Cytochrome_CBB3"/>
    <property type="match status" value="1"/>
</dbReference>
<dbReference type="Gene3D" id="1.10.760.10">
    <property type="entry name" value="Cytochrome c-like domain"/>
    <property type="match status" value="2"/>
</dbReference>
<keyword evidence="16 21" id="KW-0560">Oxidoreductase</keyword>
<evidence type="ECO:0000256" key="7">
    <source>
        <dbReference type="ARBA" id="ARBA00022519"/>
    </source>
</evidence>
<dbReference type="InterPro" id="IPR038414">
    <property type="entry name" value="CcoP_N_sf"/>
</dbReference>
<comment type="pathway">
    <text evidence="2 21">Energy metabolism; oxidative phosphorylation.</text>
</comment>
<evidence type="ECO:0000256" key="16">
    <source>
        <dbReference type="ARBA" id="ARBA00023002"/>
    </source>
</evidence>
<dbReference type="UniPathway" id="UPA00705"/>
<dbReference type="Pfam" id="PF14715">
    <property type="entry name" value="FixP_N"/>
    <property type="match status" value="1"/>
</dbReference>
<comment type="function">
    <text evidence="20">C-type cytochrome. Part of the cbb3-type cytochrome c oxidase complex. FixP subunit is required for transferring electrons from donor cytochrome c via its heme groups to FixO subunit. From there, electrons are shuttled to the catalytic binuclear center of FixN subunit where oxygen reduction takes place. The complex also functions as a proton pump.</text>
</comment>
<organism evidence="26 27">
    <name type="scientific">Bradyrhizobium macuxiense</name>
    <dbReference type="NCBI Taxonomy" id="1755647"/>
    <lineage>
        <taxon>Bacteria</taxon>
        <taxon>Pseudomonadati</taxon>
        <taxon>Pseudomonadota</taxon>
        <taxon>Alphaproteobacteria</taxon>
        <taxon>Hyphomicrobiales</taxon>
        <taxon>Nitrobacteraceae</taxon>
        <taxon>Bradyrhizobium</taxon>
    </lineage>
</organism>
<dbReference type="AlphaFoldDB" id="A0A125Q8M2"/>
<evidence type="ECO:0000256" key="17">
    <source>
        <dbReference type="ARBA" id="ARBA00023004"/>
    </source>
</evidence>
<dbReference type="GO" id="GO:0005886">
    <property type="term" value="C:plasma membrane"/>
    <property type="evidence" value="ECO:0007669"/>
    <property type="project" value="UniProtKB-SubCell"/>
</dbReference>
<dbReference type="SUPFAM" id="SSF46626">
    <property type="entry name" value="Cytochrome c"/>
    <property type="match status" value="2"/>
</dbReference>
<feature type="binding site" description="axial binding residue" evidence="22">
    <location>
        <position position="264"/>
    </location>
    <ligand>
        <name>heme c</name>
        <dbReference type="ChEBI" id="CHEBI:61717"/>
        <label>1</label>
    </ligand>
    <ligandPart>
        <name>Fe</name>
        <dbReference type="ChEBI" id="CHEBI:18248"/>
    </ligandPart>
</feature>
<evidence type="ECO:0000313" key="27">
    <source>
        <dbReference type="Proteomes" id="UP000057737"/>
    </source>
</evidence>
<keyword evidence="14 21" id="KW-0249">Electron transport</keyword>
<protein>
    <recommendedName>
        <fullName evidence="21">Cbb3-type cytochrome c oxidase subunit</fullName>
    </recommendedName>
</protein>
<comment type="subcellular location">
    <subcellularLocation>
        <location evidence="1 21">Cell inner membrane</location>
    </subcellularLocation>
</comment>
<keyword evidence="9 21" id="KW-0679">Respiratory chain</keyword>
<dbReference type="InterPro" id="IPR036909">
    <property type="entry name" value="Cyt_c-like_dom_sf"/>
</dbReference>